<evidence type="ECO:0000313" key="3">
    <source>
        <dbReference type="EMBL" id="CAB4598880.1"/>
    </source>
</evidence>
<proteinExistence type="predicted"/>
<protein>
    <submittedName>
        <fullName evidence="3">Unannotated protein</fullName>
    </submittedName>
</protein>
<sequence>MVVVTGTVVVVVVTGTVVVVDVLVVVVVVNGTVVVVGGTVVVVVVAGGITKPLAQPQRISIGAPTLVPTVVEIASRDRRTCAQPSHAETPVVGQPART</sequence>
<feature type="transmembrane region" description="Helical" evidence="2">
    <location>
        <begin position="33"/>
        <end position="50"/>
    </location>
</feature>
<reference evidence="3" key="1">
    <citation type="submission" date="2020-05" db="EMBL/GenBank/DDBJ databases">
        <authorList>
            <person name="Chiriac C."/>
            <person name="Salcher M."/>
            <person name="Ghai R."/>
            <person name="Kavagutti S V."/>
        </authorList>
    </citation>
    <scope>NUCLEOTIDE SEQUENCE</scope>
</reference>
<keyword evidence="2" id="KW-1133">Transmembrane helix</keyword>
<evidence type="ECO:0000256" key="1">
    <source>
        <dbReference type="SAM" id="MobiDB-lite"/>
    </source>
</evidence>
<accession>A0A6J6GF07</accession>
<feature type="region of interest" description="Disordered" evidence="1">
    <location>
        <begin position="78"/>
        <end position="98"/>
    </location>
</feature>
<dbReference type="EMBL" id="CAEZUL010000054">
    <property type="protein sequence ID" value="CAB4598880.1"/>
    <property type="molecule type" value="Genomic_DNA"/>
</dbReference>
<feature type="transmembrane region" description="Helical" evidence="2">
    <location>
        <begin position="7"/>
        <end position="27"/>
    </location>
</feature>
<organism evidence="3">
    <name type="scientific">freshwater metagenome</name>
    <dbReference type="NCBI Taxonomy" id="449393"/>
    <lineage>
        <taxon>unclassified sequences</taxon>
        <taxon>metagenomes</taxon>
        <taxon>ecological metagenomes</taxon>
    </lineage>
</organism>
<keyword evidence="2" id="KW-0812">Transmembrane</keyword>
<name>A0A6J6GF07_9ZZZZ</name>
<evidence type="ECO:0000256" key="2">
    <source>
        <dbReference type="SAM" id="Phobius"/>
    </source>
</evidence>
<keyword evidence="2" id="KW-0472">Membrane</keyword>
<gene>
    <name evidence="3" type="ORF">UFOPK1808_00624</name>
</gene>
<dbReference type="AlphaFoldDB" id="A0A6J6GF07"/>